<dbReference type="CDD" id="cd00761">
    <property type="entry name" value="Glyco_tranf_GTA_type"/>
    <property type="match status" value="1"/>
</dbReference>
<evidence type="ECO:0000313" key="2">
    <source>
        <dbReference type="EMBL" id="ALJ04593.1"/>
    </source>
</evidence>
<dbReference type="InterPro" id="IPR029044">
    <property type="entry name" value="Nucleotide-diphossugar_trans"/>
</dbReference>
<feature type="domain" description="Glycosyltransferase 2-like" evidence="1">
    <location>
        <begin position="4"/>
        <end position="160"/>
    </location>
</feature>
<evidence type="ECO:0000313" key="3">
    <source>
        <dbReference type="Proteomes" id="UP000057981"/>
    </source>
</evidence>
<dbReference type="PATRIC" id="fig|1736674.3.peg.1091"/>
<protein>
    <recommendedName>
        <fullName evidence="1">Glycosyltransferase 2-like domain-containing protein</fullName>
    </recommendedName>
</protein>
<dbReference type="Proteomes" id="UP000057981">
    <property type="component" value="Chromosome"/>
</dbReference>
<dbReference type="SUPFAM" id="SSF53448">
    <property type="entry name" value="Nucleotide-diphospho-sugar transferases"/>
    <property type="match status" value="1"/>
</dbReference>
<proteinExistence type="predicted"/>
<name>A0A0P0D156_9FLAO</name>
<reference evidence="2 3" key="1">
    <citation type="submission" date="2015-10" db="EMBL/GenBank/DDBJ databases">
        <authorList>
            <person name="Gilbert D.G."/>
        </authorList>
    </citation>
    <scope>NUCLEOTIDE SEQUENCE [LARGE SCALE GENOMIC DNA]</scope>
    <source>
        <strain evidence="3">HZ-22</strain>
    </source>
</reference>
<dbReference type="PANTHER" id="PTHR22916">
    <property type="entry name" value="GLYCOSYLTRANSFERASE"/>
    <property type="match status" value="1"/>
</dbReference>
<dbReference type="RefSeq" id="WP_054725641.1">
    <property type="nucleotide sequence ID" value="NZ_CP012898.1"/>
</dbReference>
<dbReference type="Gene3D" id="3.90.550.10">
    <property type="entry name" value="Spore Coat Polysaccharide Biosynthesis Protein SpsA, Chain A"/>
    <property type="match status" value="1"/>
</dbReference>
<dbReference type="AlphaFoldDB" id="A0A0P0D156"/>
<dbReference type="KEGG" id="ahz:APS56_05320"/>
<dbReference type="GO" id="GO:0016758">
    <property type="term" value="F:hexosyltransferase activity"/>
    <property type="evidence" value="ECO:0007669"/>
    <property type="project" value="UniProtKB-ARBA"/>
</dbReference>
<dbReference type="Pfam" id="PF00535">
    <property type="entry name" value="Glycos_transf_2"/>
    <property type="match status" value="1"/>
</dbReference>
<dbReference type="InterPro" id="IPR001173">
    <property type="entry name" value="Glyco_trans_2-like"/>
</dbReference>
<evidence type="ECO:0000259" key="1">
    <source>
        <dbReference type="Pfam" id="PF00535"/>
    </source>
</evidence>
<accession>A0A0P0D156</accession>
<keyword evidence="3" id="KW-1185">Reference proteome</keyword>
<gene>
    <name evidence="2" type="ORF">APS56_05320</name>
</gene>
<organism evidence="2 3">
    <name type="scientific">Pseudalgibacter alginicilyticus</name>
    <dbReference type="NCBI Taxonomy" id="1736674"/>
    <lineage>
        <taxon>Bacteria</taxon>
        <taxon>Pseudomonadati</taxon>
        <taxon>Bacteroidota</taxon>
        <taxon>Flavobacteriia</taxon>
        <taxon>Flavobacteriales</taxon>
        <taxon>Flavobacteriaceae</taxon>
        <taxon>Pseudalgibacter</taxon>
    </lineage>
</organism>
<sequence length="297" mass="35085">MLAIIIPYYKLTFFEATLQSLANQTNKQFTVYIGDDASPENPRDLLKKYKEAFPYHYKRFDSNLGGISLVNQWERCLEMVNDTEWVMILGDDDTISNNFVEAFYHHLDEINQFKVNVIRYATVVVNAKGDPISKKYEHPKLETAIDFLTRKFKGGTRSSLSEYVFKKEKVDTIKFKNFPLAWSSDTLAVVEFSENKNIFTINEAFMYFRLSDINITGQTDSIEKNEAWFKFYVYLLEHYGKQYSKELVNTLFDRLEKVQCNNKKTPKRWLKLFCLYIQFLQFSRFLSLFVKVKKSIT</sequence>
<dbReference type="EMBL" id="CP012898">
    <property type="protein sequence ID" value="ALJ04593.1"/>
    <property type="molecule type" value="Genomic_DNA"/>
</dbReference>
<dbReference type="PANTHER" id="PTHR22916:SF3">
    <property type="entry name" value="UDP-GLCNAC:BETAGAL BETA-1,3-N-ACETYLGLUCOSAMINYLTRANSFERASE-LIKE PROTEIN 1"/>
    <property type="match status" value="1"/>
</dbReference>
<dbReference type="OrthoDB" id="1374586at2"/>
<dbReference type="STRING" id="1736674.APS56_05320"/>